<name>A0A6C0F223_9ZZZZ</name>
<proteinExistence type="predicted"/>
<keyword evidence="1" id="KW-0472">Membrane</keyword>
<feature type="transmembrane region" description="Helical" evidence="1">
    <location>
        <begin position="235"/>
        <end position="253"/>
    </location>
</feature>
<dbReference type="AlphaFoldDB" id="A0A6C0F223"/>
<organism evidence="2">
    <name type="scientific">viral metagenome</name>
    <dbReference type="NCBI Taxonomy" id="1070528"/>
    <lineage>
        <taxon>unclassified sequences</taxon>
        <taxon>metagenomes</taxon>
        <taxon>organismal metagenomes</taxon>
    </lineage>
</organism>
<keyword evidence="1" id="KW-1133">Transmembrane helix</keyword>
<protein>
    <submittedName>
        <fullName evidence="2">Uncharacterized protein</fullName>
    </submittedName>
</protein>
<sequence>MSETDPSSYEYYKYVKTPKDMGIKTGSSLSNVSDGVSGMFNYVKLLVEGDSSASTTGKPLGNKYFLLTSQDCTDTATNKTVKRSIYFDNVPTGNLGMFADTGSDTTDFRGLIPGAIEDVLSIGKIDFFGAFSSFDVPPCQAIKLKTISTTNAVSSDTQYVTISDIKQISPCNFPDRVNPQTKDTCTRQGFTMSHDNEDDDDDINGAELYKDYYKLHDNDNDVTNINTKLMMPHDVFLKVLFYSLGALSVYIALKLMGNIYKKRE</sequence>
<evidence type="ECO:0000256" key="1">
    <source>
        <dbReference type="SAM" id="Phobius"/>
    </source>
</evidence>
<keyword evidence="1" id="KW-0812">Transmembrane</keyword>
<dbReference type="EMBL" id="MN738968">
    <property type="protein sequence ID" value="QHT33445.1"/>
    <property type="molecule type" value="Genomic_DNA"/>
</dbReference>
<reference evidence="2" key="1">
    <citation type="journal article" date="2020" name="Nature">
        <title>Giant virus diversity and host interactions through global metagenomics.</title>
        <authorList>
            <person name="Schulz F."/>
            <person name="Roux S."/>
            <person name="Paez-Espino D."/>
            <person name="Jungbluth S."/>
            <person name="Walsh D.A."/>
            <person name="Denef V.J."/>
            <person name="McMahon K.D."/>
            <person name="Konstantinidis K.T."/>
            <person name="Eloe-Fadrosh E.A."/>
            <person name="Kyrpides N.C."/>
            <person name="Woyke T."/>
        </authorList>
    </citation>
    <scope>NUCLEOTIDE SEQUENCE</scope>
    <source>
        <strain evidence="2">GVMAG-M-3300009161-36</strain>
    </source>
</reference>
<evidence type="ECO:0000313" key="2">
    <source>
        <dbReference type="EMBL" id="QHT33445.1"/>
    </source>
</evidence>
<accession>A0A6C0F223</accession>